<keyword evidence="3" id="KW-1185">Reference proteome</keyword>
<feature type="transmembrane region" description="Helical" evidence="1">
    <location>
        <begin position="25"/>
        <end position="49"/>
    </location>
</feature>
<keyword evidence="1" id="KW-0472">Membrane</keyword>
<proteinExistence type="predicted"/>
<evidence type="ECO:0000256" key="1">
    <source>
        <dbReference type="SAM" id="Phobius"/>
    </source>
</evidence>
<organism evidence="2 3">
    <name type="scientific">Lentinula lateritia</name>
    <dbReference type="NCBI Taxonomy" id="40482"/>
    <lineage>
        <taxon>Eukaryota</taxon>
        <taxon>Fungi</taxon>
        <taxon>Dikarya</taxon>
        <taxon>Basidiomycota</taxon>
        <taxon>Agaricomycotina</taxon>
        <taxon>Agaricomycetes</taxon>
        <taxon>Agaricomycetidae</taxon>
        <taxon>Agaricales</taxon>
        <taxon>Marasmiineae</taxon>
        <taxon>Omphalotaceae</taxon>
        <taxon>Lentinula</taxon>
    </lineage>
</organism>
<evidence type="ECO:0000313" key="3">
    <source>
        <dbReference type="Proteomes" id="UP001150217"/>
    </source>
</evidence>
<dbReference type="Proteomes" id="UP001150217">
    <property type="component" value="Unassembled WGS sequence"/>
</dbReference>
<reference evidence="2" key="1">
    <citation type="submission" date="2022-08" db="EMBL/GenBank/DDBJ databases">
        <title>A Global Phylogenomic Analysis of the Shiitake Genus Lentinula.</title>
        <authorList>
            <consortium name="DOE Joint Genome Institute"/>
            <person name="Sierra-Patev S."/>
            <person name="Min B."/>
            <person name="Naranjo-Ortiz M."/>
            <person name="Looney B."/>
            <person name="Konkel Z."/>
            <person name="Slot J.C."/>
            <person name="Sakamoto Y."/>
            <person name="Steenwyk J.L."/>
            <person name="Rokas A."/>
            <person name="Carro J."/>
            <person name="Camarero S."/>
            <person name="Ferreira P."/>
            <person name="Molpeceres G."/>
            <person name="Ruiz-Duenas F.J."/>
            <person name="Serrano A."/>
            <person name="Henrissat B."/>
            <person name="Drula E."/>
            <person name="Hughes K.W."/>
            <person name="Mata J.L."/>
            <person name="Ishikawa N.K."/>
            <person name="Vargas-Isla R."/>
            <person name="Ushijima S."/>
            <person name="Smith C.A."/>
            <person name="Ahrendt S."/>
            <person name="Andreopoulos W."/>
            <person name="He G."/>
            <person name="Labutti K."/>
            <person name="Lipzen A."/>
            <person name="Ng V."/>
            <person name="Riley R."/>
            <person name="Sandor L."/>
            <person name="Barry K."/>
            <person name="Martinez A.T."/>
            <person name="Xiao Y."/>
            <person name="Gibbons J.G."/>
            <person name="Terashima K."/>
            <person name="Grigoriev I.V."/>
            <person name="Hibbett D.S."/>
        </authorList>
    </citation>
    <scope>NUCLEOTIDE SEQUENCE</scope>
    <source>
        <strain evidence="2">RHP3577 ss4</strain>
    </source>
</reference>
<accession>A0ABQ8VQE5</accession>
<keyword evidence="1" id="KW-1133">Transmembrane helix</keyword>
<sequence>MSNVGIPLWETMHSHFMSFHIDSHYIIPCFEMIAAYRSLVYIFIISYHLEHMDSL</sequence>
<protein>
    <submittedName>
        <fullName evidence="2">Uncharacterized protein</fullName>
    </submittedName>
</protein>
<gene>
    <name evidence="2" type="ORF">C8R41DRAFT_118780</name>
</gene>
<keyword evidence="1" id="KW-0812">Transmembrane</keyword>
<dbReference type="EMBL" id="JANVFT010000014">
    <property type="protein sequence ID" value="KAJ4498602.1"/>
    <property type="molecule type" value="Genomic_DNA"/>
</dbReference>
<comment type="caution">
    <text evidence="2">The sequence shown here is derived from an EMBL/GenBank/DDBJ whole genome shotgun (WGS) entry which is preliminary data.</text>
</comment>
<name>A0ABQ8VQE5_9AGAR</name>
<evidence type="ECO:0000313" key="2">
    <source>
        <dbReference type="EMBL" id="KAJ4498602.1"/>
    </source>
</evidence>